<evidence type="ECO:0000313" key="3">
    <source>
        <dbReference type="Proteomes" id="UP000007148"/>
    </source>
</evidence>
<protein>
    <submittedName>
        <fullName evidence="2">Uncharacterized protein</fullName>
    </submittedName>
</protein>
<name>G4TWV0_SERID</name>
<dbReference type="EMBL" id="CAFZ01000522">
    <property type="protein sequence ID" value="CCA75793.1"/>
    <property type="molecule type" value="Genomic_DNA"/>
</dbReference>
<dbReference type="AlphaFoldDB" id="G4TWV0"/>
<organism evidence="2 3">
    <name type="scientific">Serendipita indica (strain DSM 11827)</name>
    <name type="common">Root endophyte fungus</name>
    <name type="synonym">Piriformospora indica</name>
    <dbReference type="NCBI Taxonomy" id="1109443"/>
    <lineage>
        <taxon>Eukaryota</taxon>
        <taxon>Fungi</taxon>
        <taxon>Dikarya</taxon>
        <taxon>Basidiomycota</taxon>
        <taxon>Agaricomycotina</taxon>
        <taxon>Agaricomycetes</taxon>
        <taxon>Sebacinales</taxon>
        <taxon>Serendipitaceae</taxon>
        <taxon>Serendipita</taxon>
    </lineage>
</organism>
<gene>
    <name evidence="2" type="ORF">PIIN_09781</name>
</gene>
<feature type="compositionally biased region" description="Polar residues" evidence="1">
    <location>
        <begin position="22"/>
        <end position="35"/>
    </location>
</feature>
<keyword evidence="3" id="KW-1185">Reference proteome</keyword>
<feature type="region of interest" description="Disordered" evidence="1">
    <location>
        <begin position="20"/>
        <end position="48"/>
    </location>
</feature>
<evidence type="ECO:0000313" key="2">
    <source>
        <dbReference type="EMBL" id="CCA75793.1"/>
    </source>
</evidence>
<sequence>MRTSYHFDQLKFNINAEAEQHGQWSKSVKTPNKPRQTGKESAILVYRK</sequence>
<reference evidence="2 3" key="1">
    <citation type="journal article" date="2011" name="PLoS Pathog.">
        <title>Endophytic Life Strategies Decoded by Genome and Transcriptome Analyses of the Mutualistic Root Symbiont Piriformospora indica.</title>
        <authorList>
            <person name="Zuccaro A."/>
            <person name="Lahrmann U."/>
            <person name="Guldener U."/>
            <person name="Langen G."/>
            <person name="Pfiffi S."/>
            <person name="Biedenkopf D."/>
            <person name="Wong P."/>
            <person name="Samans B."/>
            <person name="Grimm C."/>
            <person name="Basiewicz M."/>
            <person name="Murat C."/>
            <person name="Martin F."/>
            <person name="Kogel K.H."/>
        </authorList>
    </citation>
    <scope>NUCLEOTIDE SEQUENCE [LARGE SCALE GENOMIC DNA]</scope>
    <source>
        <strain evidence="2 3">DSM 11827</strain>
    </source>
</reference>
<proteinExistence type="predicted"/>
<dbReference type="HOGENOM" id="CLU_3160198_0_0_1"/>
<comment type="caution">
    <text evidence="2">The sequence shown here is derived from an EMBL/GenBank/DDBJ whole genome shotgun (WGS) entry which is preliminary data.</text>
</comment>
<dbReference type="Proteomes" id="UP000007148">
    <property type="component" value="Unassembled WGS sequence"/>
</dbReference>
<accession>G4TWV0</accession>
<evidence type="ECO:0000256" key="1">
    <source>
        <dbReference type="SAM" id="MobiDB-lite"/>
    </source>
</evidence>
<dbReference type="InParanoid" id="G4TWV0"/>